<dbReference type="GO" id="GO:0006099">
    <property type="term" value="P:tricarboxylic acid cycle"/>
    <property type="evidence" value="ECO:0007669"/>
    <property type="project" value="UniProtKB-UniRule"/>
</dbReference>
<accession>A0A4Z0MMF0</accession>
<organism evidence="11 12">
    <name type="scientific">Hymenobacter wooponensis</name>
    <dbReference type="NCBI Taxonomy" id="1525360"/>
    <lineage>
        <taxon>Bacteria</taxon>
        <taxon>Pseudomonadati</taxon>
        <taxon>Bacteroidota</taxon>
        <taxon>Cytophagia</taxon>
        <taxon>Cytophagales</taxon>
        <taxon>Hymenobacteraceae</taxon>
        <taxon>Hymenobacter</taxon>
    </lineage>
</organism>
<comment type="caution">
    <text evidence="11">The sequence shown here is derived from an EMBL/GenBank/DDBJ whole genome shotgun (WGS) entry which is preliminary data.</text>
</comment>
<dbReference type="RefSeq" id="WP_135530576.1">
    <property type="nucleotide sequence ID" value="NZ_SRKZ01000003.1"/>
</dbReference>
<evidence type="ECO:0000256" key="10">
    <source>
        <dbReference type="RuleBase" id="RU003406"/>
    </source>
</evidence>
<gene>
    <name evidence="11" type="ORF">EU557_11340</name>
</gene>
<keyword evidence="3 9" id="KW-0816">Tricarboxylic acid cycle</keyword>
<dbReference type="UniPathway" id="UPA00223">
    <property type="reaction ID" value="UER00717"/>
</dbReference>
<dbReference type="AlphaFoldDB" id="A0A4Z0MMF0"/>
<dbReference type="CDD" id="cd06114">
    <property type="entry name" value="EcCS_like"/>
    <property type="match status" value="1"/>
</dbReference>
<reference evidence="11 12" key="1">
    <citation type="submission" date="2019-04" db="EMBL/GenBank/DDBJ databases">
        <authorList>
            <person name="Feng G."/>
            <person name="Zhang J."/>
            <person name="Zhu H."/>
        </authorList>
    </citation>
    <scope>NUCLEOTIDE SEQUENCE [LARGE SCALE GENOMIC DNA]</scope>
    <source>
        <strain evidence="11 12">JCM 19491</strain>
    </source>
</reference>
<evidence type="ECO:0000313" key="11">
    <source>
        <dbReference type="EMBL" id="TGD80427.1"/>
    </source>
</evidence>
<comment type="similarity">
    <text evidence="2 7 10">Belongs to the citrate synthase family.</text>
</comment>
<dbReference type="InterPro" id="IPR016142">
    <property type="entry name" value="Citrate_synth-like_lrg_a-sub"/>
</dbReference>
<comment type="pathway">
    <text evidence="1 9">Carbohydrate metabolism; tricarboxylic acid cycle; isocitrate from oxaloacetate: step 1/2.</text>
</comment>
<dbReference type="PRINTS" id="PR00143">
    <property type="entry name" value="CITRTSNTHASE"/>
</dbReference>
<dbReference type="NCBIfam" id="TIGR01798">
    <property type="entry name" value="cit_synth_I"/>
    <property type="match status" value="1"/>
</dbReference>
<evidence type="ECO:0000256" key="9">
    <source>
        <dbReference type="RuleBase" id="RU003370"/>
    </source>
</evidence>
<dbReference type="InterPro" id="IPR019810">
    <property type="entry name" value="Citrate_synthase_AS"/>
</dbReference>
<keyword evidence="12" id="KW-1185">Reference proteome</keyword>
<evidence type="ECO:0000313" key="12">
    <source>
        <dbReference type="Proteomes" id="UP000298284"/>
    </source>
</evidence>
<dbReference type="EMBL" id="SRKZ01000003">
    <property type="protein sequence ID" value="TGD80427.1"/>
    <property type="molecule type" value="Genomic_DNA"/>
</dbReference>
<dbReference type="Pfam" id="PF00285">
    <property type="entry name" value="Citrate_synt"/>
    <property type="match status" value="1"/>
</dbReference>
<feature type="active site" evidence="8">
    <location>
        <position position="365"/>
    </location>
</feature>
<comment type="catalytic activity">
    <reaction evidence="5 9">
        <text>oxaloacetate + acetyl-CoA + H2O = citrate + CoA + H(+)</text>
        <dbReference type="Rhea" id="RHEA:16845"/>
        <dbReference type="ChEBI" id="CHEBI:15377"/>
        <dbReference type="ChEBI" id="CHEBI:15378"/>
        <dbReference type="ChEBI" id="CHEBI:16452"/>
        <dbReference type="ChEBI" id="CHEBI:16947"/>
        <dbReference type="ChEBI" id="CHEBI:57287"/>
        <dbReference type="ChEBI" id="CHEBI:57288"/>
        <dbReference type="EC" id="2.3.3.16"/>
    </reaction>
</comment>
<dbReference type="Proteomes" id="UP000298284">
    <property type="component" value="Unassembled WGS sequence"/>
</dbReference>
<evidence type="ECO:0000256" key="2">
    <source>
        <dbReference type="ARBA" id="ARBA00010566"/>
    </source>
</evidence>
<evidence type="ECO:0000256" key="1">
    <source>
        <dbReference type="ARBA" id="ARBA00004751"/>
    </source>
</evidence>
<dbReference type="GO" id="GO:0005737">
    <property type="term" value="C:cytoplasm"/>
    <property type="evidence" value="ECO:0007669"/>
    <property type="project" value="InterPro"/>
</dbReference>
<dbReference type="NCBIfam" id="NF004126">
    <property type="entry name" value="PRK05614.1"/>
    <property type="match status" value="1"/>
</dbReference>
<name>A0A4Z0MMF0_9BACT</name>
<dbReference type="OrthoDB" id="9800864at2"/>
<dbReference type="Gene3D" id="2.20.28.60">
    <property type="match status" value="1"/>
</dbReference>
<dbReference type="InterPro" id="IPR016143">
    <property type="entry name" value="Citrate_synth-like_sm_a-sub"/>
</dbReference>
<dbReference type="PROSITE" id="PS00480">
    <property type="entry name" value="CITRATE_SYNTHASE"/>
    <property type="match status" value="1"/>
</dbReference>
<feature type="active site" evidence="8">
    <location>
        <position position="307"/>
    </location>
</feature>
<dbReference type="Gene3D" id="1.10.580.10">
    <property type="entry name" value="Citrate Synthase, domain 1"/>
    <property type="match status" value="1"/>
</dbReference>
<dbReference type="PANTHER" id="PTHR42871">
    <property type="entry name" value="CITRATE SYNTHASE"/>
    <property type="match status" value="1"/>
</dbReference>
<evidence type="ECO:0000256" key="4">
    <source>
        <dbReference type="ARBA" id="ARBA00022679"/>
    </source>
</evidence>
<dbReference type="Gene3D" id="1.10.230.10">
    <property type="entry name" value="Cytochrome P450-Terp, domain 2"/>
    <property type="match status" value="1"/>
</dbReference>
<keyword evidence="11" id="KW-0012">Acyltransferase</keyword>
<dbReference type="InterPro" id="IPR002020">
    <property type="entry name" value="Citrate_synthase"/>
</dbReference>
<dbReference type="InterPro" id="IPR036969">
    <property type="entry name" value="Citrate_synthase_sf"/>
</dbReference>
<evidence type="ECO:0000256" key="8">
    <source>
        <dbReference type="PIRSR" id="PIRSR001369-1"/>
    </source>
</evidence>
<sequence>MAESAELILDGKSISLPVIEGTEHEKAFDIGKLRDQTGYVTLDSGYKNTGATKSAITFLDGEEGILRYRGYPIEQLAEKSTFIEVAYLLIYGKLPTQPELEDFSNQITKHTLVHEDVRKIFDGFPSAAHPMAILSSLICALTAFYPESVSPDLNKEEIDLNVIRLMAKLPTIAAWTYKNQMGHPLNYPRNDMDYCSNFLHMMFSFPTEKYELNPVVVSALNKLLILHADHEQNCSTSTVRLVGSANASLYGSVSAGINALWGPLHGGANQEVVEMLEAIERDGGDTSKFIAKAKDKNDSFRLMGFGHRVYKNFDPRATIIKKAADEVLTALGLENSPLLKIAKELEQAALTDEYFVQRKLYPNVDFYSGIIYKALGIPTEMFTVMFALGRLPGWIAQWKEMRENKEPIGRPRQIYTGETVRDYVSIQDRN</sequence>
<dbReference type="GO" id="GO:0036440">
    <property type="term" value="F:citrate synthase activity"/>
    <property type="evidence" value="ECO:0007669"/>
    <property type="project" value="UniProtKB-EC"/>
</dbReference>
<dbReference type="FunFam" id="1.10.230.10:FF:000002">
    <property type="entry name" value="Citrate synthase"/>
    <property type="match status" value="1"/>
</dbReference>
<dbReference type="PIRSF" id="PIRSF001369">
    <property type="entry name" value="Citrate_synth"/>
    <property type="match status" value="1"/>
</dbReference>
<keyword evidence="4 7" id="KW-0808">Transferase</keyword>
<dbReference type="PANTHER" id="PTHR42871:SF1">
    <property type="entry name" value="CITRATE SYNTHASE"/>
    <property type="match status" value="1"/>
</dbReference>
<protein>
    <recommendedName>
        <fullName evidence="6 7">Citrate synthase</fullName>
    </recommendedName>
</protein>
<proteinExistence type="inferred from homology"/>
<evidence type="ECO:0000256" key="6">
    <source>
        <dbReference type="NCBIfam" id="TIGR01798"/>
    </source>
</evidence>
<evidence type="ECO:0000256" key="3">
    <source>
        <dbReference type="ARBA" id="ARBA00022532"/>
    </source>
</evidence>
<evidence type="ECO:0000256" key="5">
    <source>
        <dbReference type="ARBA" id="ARBA00049288"/>
    </source>
</evidence>
<dbReference type="InterPro" id="IPR024176">
    <property type="entry name" value="Citrate_synthase_bac-typ"/>
</dbReference>
<evidence type="ECO:0000256" key="7">
    <source>
        <dbReference type="PIRNR" id="PIRNR001369"/>
    </source>
</evidence>
<dbReference type="SUPFAM" id="SSF48256">
    <property type="entry name" value="Citrate synthase"/>
    <property type="match status" value="1"/>
</dbReference>
<dbReference type="InterPro" id="IPR010953">
    <property type="entry name" value="Citrate_synthase_typ-I"/>
</dbReference>